<dbReference type="InParanoid" id="W0RCR3"/>
<feature type="domain" description="Transglycosylase SLT" evidence="2">
    <location>
        <begin position="31"/>
        <end position="148"/>
    </location>
</feature>
<dbReference type="InterPro" id="IPR000189">
    <property type="entry name" value="Transglyc_AS"/>
</dbReference>
<dbReference type="Proteomes" id="UP000019151">
    <property type="component" value="Chromosome"/>
</dbReference>
<dbReference type="AlphaFoldDB" id="W0RCR3"/>
<evidence type="ECO:0000259" key="2">
    <source>
        <dbReference type="Pfam" id="PF01464"/>
    </source>
</evidence>
<dbReference type="Gene3D" id="1.10.530.10">
    <property type="match status" value="1"/>
</dbReference>
<dbReference type="HOGENOM" id="CLU_065765_7_0_0"/>
<sequence length="179" mass="19573">MRLTRRAMERGAPASASAYRALYPWPWQPLVRESARARDMDPALVAAVIRQESSFTPGATSAVGAVGLMQIMPPVGRSLWDALGTARAGVPWAPALLRQPDVSVALGTRHLASSLAAYPDVAYALAAYNAGGTPVARWRRRAGTADPELFVERIPYDETRDYVRIVSRNRAFYSALYAR</sequence>
<dbReference type="GO" id="GO:0016020">
    <property type="term" value="C:membrane"/>
    <property type="evidence" value="ECO:0007669"/>
    <property type="project" value="InterPro"/>
</dbReference>
<evidence type="ECO:0000256" key="1">
    <source>
        <dbReference type="ARBA" id="ARBA00007734"/>
    </source>
</evidence>
<name>W0RCR3_9BACT</name>
<dbReference type="GO" id="GO:0000270">
    <property type="term" value="P:peptidoglycan metabolic process"/>
    <property type="evidence" value="ECO:0007669"/>
    <property type="project" value="InterPro"/>
</dbReference>
<comment type="similarity">
    <text evidence="1">Belongs to the transglycosylase Slt family.</text>
</comment>
<accession>W0RCR3</accession>
<keyword evidence="4" id="KW-1185">Reference proteome</keyword>
<dbReference type="CDD" id="cd13401">
    <property type="entry name" value="Slt70-like"/>
    <property type="match status" value="1"/>
</dbReference>
<dbReference type="Pfam" id="PF01464">
    <property type="entry name" value="SLT"/>
    <property type="match status" value="1"/>
</dbReference>
<dbReference type="InterPro" id="IPR008258">
    <property type="entry name" value="Transglycosylase_SLT_dom_1"/>
</dbReference>
<evidence type="ECO:0000313" key="4">
    <source>
        <dbReference type="Proteomes" id="UP000019151"/>
    </source>
</evidence>
<organism evidence="3 4">
    <name type="scientific">Gemmatirosa kalamazoonensis</name>
    <dbReference type="NCBI Taxonomy" id="861299"/>
    <lineage>
        <taxon>Bacteria</taxon>
        <taxon>Pseudomonadati</taxon>
        <taxon>Gemmatimonadota</taxon>
        <taxon>Gemmatimonadia</taxon>
        <taxon>Gemmatimonadales</taxon>
        <taxon>Gemmatimonadaceae</taxon>
        <taxon>Gemmatirosa</taxon>
    </lineage>
</organism>
<dbReference type="KEGG" id="gba:J421_1054"/>
<dbReference type="SUPFAM" id="SSF53955">
    <property type="entry name" value="Lysozyme-like"/>
    <property type="match status" value="1"/>
</dbReference>
<dbReference type="PANTHER" id="PTHR37423">
    <property type="entry name" value="SOLUBLE LYTIC MUREIN TRANSGLYCOSYLASE-RELATED"/>
    <property type="match status" value="1"/>
</dbReference>
<dbReference type="PANTHER" id="PTHR37423:SF2">
    <property type="entry name" value="MEMBRANE-BOUND LYTIC MUREIN TRANSGLYCOSYLASE C"/>
    <property type="match status" value="1"/>
</dbReference>
<dbReference type="eggNOG" id="COG0741">
    <property type="taxonomic scope" value="Bacteria"/>
</dbReference>
<protein>
    <submittedName>
        <fullName evidence="3">Lytic transglycosylase catalytic</fullName>
    </submittedName>
</protein>
<evidence type="ECO:0000313" key="3">
    <source>
        <dbReference type="EMBL" id="AHG88591.1"/>
    </source>
</evidence>
<gene>
    <name evidence="3" type="ORF">J421_1054</name>
</gene>
<reference evidence="3 4" key="1">
    <citation type="journal article" date="2014" name="Genome Announc.">
        <title>Genome Sequence and Methylome of Soil Bacterium Gemmatirosa kalamazoonensis KBS708T, a Member of the Rarely Cultivated Gemmatimonadetes Phylum.</title>
        <authorList>
            <person name="Debruyn J.M."/>
            <person name="Radosevich M."/>
            <person name="Wommack K.E."/>
            <person name="Polson S.W."/>
            <person name="Hauser L.J."/>
            <person name="Fawaz M.N."/>
            <person name="Korlach J."/>
            <person name="Tsai Y.C."/>
        </authorList>
    </citation>
    <scope>NUCLEOTIDE SEQUENCE [LARGE SCALE GENOMIC DNA]</scope>
    <source>
        <strain evidence="3 4">KBS708</strain>
    </source>
</reference>
<dbReference type="FunCoup" id="W0RCR3">
    <property type="interactions" value="40"/>
</dbReference>
<dbReference type="EMBL" id="CP007128">
    <property type="protein sequence ID" value="AHG88591.1"/>
    <property type="molecule type" value="Genomic_DNA"/>
</dbReference>
<proteinExistence type="inferred from homology"/>
<dbReference type="PROSITE" id="PS00922">
    <property type="entry name" value="TRANSGLYCOSYLASE"/>
    <property type="match status" value="1"/>
</dbReference>
<dbReference type="RefSeq" id="WP_312845238.1">
    <property type="nucleotide sequence ID" value="NZ_CP007128.1"/>
</dbReference>
<dbReference type="InterPro" id="IPR023346">
    <property type="entry name" value="Lysozyme-like_dom_sf"/>
</dbReference>
<dbReference type="STRING" id="861299.J421_1054"/>
<dbReference type="GO" id="GO:0008933">
    <property type="term" value="F:peptidoglycan lytic transglycosylase activity"/>
    <property type="evidence" value="ECO:0007669"/>
    <property type="project" value="InterPro"/>
</dbReference>